<dbReference type="EMBL" id="BAAATR010000004">
    <property type="protein sequence ID" value="GAA2233624.1"/>
    <property type="molecule type" value="Genomic_DNA"/>
</dbReference>
<accession>A0ABN3DJQ5</accession>
<reference evidence="2 3" key="1">
    <citation type="journal article" date="2019" name="Int. J. Syst. Evol. Microbiol.">
        <title>The Global Catalogue of Microorganisms (GCM) 10K type strain sequencing project: providing services to taxonomists for standard genome sequencing and annotation.</title>
        <authorList>
            <consortium name="The Broad Institute Genomics Platform"/>
            <consortium name="The Broad Institute Genome Sequencing Center for Infectious Disease"/>
            <person name="Wu L."/>
            <person name="Ma J."/>
        </authorList>
    </citation>
    <scope>NUCLEOTIDE SEQUENCE [LARGE SCALE GENOMIC DNA]</scope>
    <source>
        <strain evidence="2 3">JCM 7356</strain>
    </source>
</reference>
<gene>
    <name evidence="2" type="ORF">GCM10010430_12890</name>
</gene>
<evidence type="ECO:0000313" key="2">
    <source>
        <dbReference type="EMBL" id="GAA2233624.1"/>
    </source>
</evidence>
<comment type="caution">
    <text evidence="2">The sequence shown here is derived from an EMBL/GenBank/DDBJ whole genome shotgun (WGS) entry which is preliminary data.</text>
</comment>
<sequence>MVRQVGPTYRGADAAPVCRAGPGAVATGFDGRVKHAGVRQMKRQSASRPQEPEDFHTDQEEYSRQVLADADFPVYGVDRASRGGGVHRADPARGGGNAPSGRGAEAAESCQDSDALAEYGFCGGRLRWVEVRSGDWSSVEGPYVTVRTYRPGVDVALLPELEDVVEDERDRLFEQLGIDEGDGPGSVRAVREWITVEGEPRAVQIHEDRARQEDRHRSPERRLADAVSEAVLGVESDAGAVPRGEEEGRRGPVWAGRLRVGGVTVTVTGRGVPPGGIELKRIDDFERYVLGRTELMRKLAARQADLAALEERELPPVAGLEAHRAVVEHAVRESLAIAARIREDRPPRVPRRARGEAAAVRWEAALRQQMRLASETREEAAEAVTTMVNHLTRLAQQADWAVGTPEGRAAVEEVIRYTVFASEVPSLPAQRAWEQLWSGLVRNASGAEEAWLTAWERWRVERSRH</sequence>
<dbReference type="Proteomes" id="UP001500305">
    <property type="component" value="Unassembled WGS sequence"/>
</dbReference>
<name>A0ABN3DJQ5_9ACTN</name>
<feature type="region of interest" description="Disordered" evidence="1">
    <location>
        <begin position="35"/>
        <end position="57"/>
    </location>
</feature>
<evidence type="ECO:0000313" key="3">
    <source>
        <dbReference type="Proteomes" id="UP001500305"/>
    </source>
</evidence>
<protein>
    <submittedName>
        <fullName evidence="2">Uncharacterized protein</fullName>
    </submittedName>
</protein>
<keyword evidence="3" id="KW-1185">Reference proteome</keyword>
<organism evidence="2 3">
    <name type="scientific">Kitasatospora cystarginea</name>
    <dbReference type="NCBI Taxonomy" id="58350"/>
    <lineage>
        <taxon>Bacteria</taxon>
        <taxon>Bacillati</taxon>
        <taxon>Actinomycetota</taxon>
        <taxon>Actinomycetes</taxon>
        <taxon>Kitasatosporales</taxon>
        <taxon>Streptomycetaceae</taxon>
        <taxon>Kitasatospora</taxon>
    </lineage>
</organism>
<feature type="region of interest" description="Disordered" evidence="1">
    <location>
        <begin position="81"/>
        <end position="109"/>
    </location>
</feature>
<proteinExistence type="predicted"/>
<evidence type="ECO:0000256" key="1">
    <source>
        <dbReference type="SAM" id="MobiDB-lite"/>
    </source>
</evidence>